<keyword evidence="2" id="KW-1185">Reference proteome</keyword>
<dbReference type="AlphaFoldDB" id="A0A3N0Y4U8"/>
<sequence length="69" mass="7575">MWEHQLMSLSAGSATSVELLQHHHGVAADEINSALMFSNEKNGAMLYQACVHVMFSDPSGCVDDDPLLW</sequence>
<protein>
    <submittedName>
        <fullName evidence="1">Uncharacterized protein</fullName>
    </submittedName>
</protein>
<reference evidence="1 2" key="1">
    <citation type="submission" date="2018-10" db="EMBL/GenBank/DDBJ databases">
        <title>Genome assembly for a Yunnan-Guizhou Plateau 3E fish, Anabarilius grahami (Regan), and its evolutionary and genetic applications.</title>
        <authorList>
            <person name="Jiang W."/>
        </authorList>
    </citation>
    <scope>NUCLEOTIDE SEQUENCE [LARGE SCALE GENOMIC DNA]</scope>
    <source>
        <strain evidence="1">AG-KIZ</strain>
        <tissue evidence="1">Muscle</tissue>
    </source>
</reference>
<gene>
    <name evidence="1" type="ORF">DPX16_10378</name>
</gene>
<proteinExistence type="predicted"/>
<organism evidence="1 2">
    <name type="scientific">Anabarilius grahami</name>
    <name type="common">Kanglang fish</name>
    <name type="synonym">Barilius grahami</name>
    <dbReference type="NCBI Taxonomy" id="495550"/>
    <lineage>
        <taxon>Eukaryota</taxon>
        <taxon>Metazoa</taxon>
        <taxon>Chordata</taxon>
        <taxon>Craniata</taxon>
        <taxon>Vertebrata</taxon>
        <taxon>Euteleostomi</taxon>
        <taxon>Actinopterygii</taxon>
        <taxon>Neopterygii</taxon>
        <taxon>Teleostei</taxon>
        <taxon>Ostariophysi</taxon>
        <taxon>Cypriniformes</taxon>
        <taxon>Xenocyprididae</taxon>
        <taxon>Xenocypridinae</taxon>
        <taxon>Xenocypridinae incertae sedis</taxon>
        <taxon>Anabarilius</taxon>
    </lineage>
</organism>
<accession>A0A3N0Y4U8</accession>
<evidence type="ECO:0000313" key="1">
    <source>
        <dbReference type="EMBL" id="ROL41226.1"/>
    </source>
</evidence>
<evidence type="ECO:0000313" key="2">
    <source>
        <dbReference type="Proteomes" id="UP000281406"/>
    </source>
</evidence>
<comment type="caution">
    <text evidence="1">The sequence shown here is derived from an EMBL/GenBank/DDBJ whole genome shotgun (WGS) entry which is preliminary data.</text>
</comment>
<name>A0A3N0Y4U8_ANAGA</name>
<dbReference type="Proteomes" id="UP000281406">
    <property type="component" value="Unassembled WGS sequence"/>
</dbReference>
<dbReference type="EMBL" id="RJVU01052005">
    <property type="protein sequence ID" value="ROL41226.1"/>
    <property type="molecule type" value="Genomic_DNA"/>
</dbReference>